<keyword evidence="6" id="KW-1185">Reference proteome</keyword>
<evidence type="ECO:0000313" key="5">
    <source>
        <dbReference type="EMBL" id="KAF2653648.1"/>
    </source>
</evidence>
<dbReference type="GO" id="GO:0045944">
    <property type="term" value="P:positive regulation of transcription by RNA polymerase II"/>
    <property type="evidence" value="ECO:0007669"/>
    <property type="project" value="TreeGrafter"/>
</dbReference>
<protein>
    <recommendedName>
        <fullName evidence="4">Zn(2)-C6 fungal-type domain-containing protein</fullName>
    </recommendedName>
</protein>
<evidence type="ECO:0000259" key="4">
    <source>
        <dbReference type="PROSITE" id="PS50048"/>
    </source>
</evidence>
<evidence type="ECO:0000256" key="1">
    <source>
        <dbReference type="ARBA" id="ARBA00004123"/>
    </source>
</evidence>
<dbReference type="Proteomes" id="UP000799324">
    <property type="component" value="Unassembled WGS sequence"/>
</dbReference>
<reference evidence="5" key="1">
    <citation type="journal article" date="2020" name="Stud. Mycol.">
        <title>101 Dothideomycetes genomes: a test case for predicting lifestyles and emergence of pathogens.</title>
        <authorList>
            <person name="Haridas S."/>
            <person name="Albert R."/>
            <person name="Binder M."/>
            <person name="Bloem J."/>
            <person name="Labutti K."/>
            <person name="Salamov A."/>
            <person name="Andreopoulos B."/>
            <person name="Baker S."/>
            <person name="Barry K."/>
            <person name="Bills G."/>
            <person name="Bluhm B."/>
            <person name="Cannon C."/>
            <person name="Castanera R."/>
            <person name="Culley D."/>
            <person name="Daum C."/>
            <person name="Ezra D."/>
            <person name="Gonzalez J."/>
            <person name="Henrissat B."/>
            <person name="Kuo A."/>
            <person name="Liang C."/>
            <person name="Lipzen A."/>
            <person name="Lutzoni F."/>
            <person name="Magnuson J."/>
            <person name="Mondo S."/>
            <person name="Nolan M."/>
            <person name="Ohm R."/>
            <person name="Pangilinan J."/>
            <person name="Park H.-J."/>
            <person name="Ramirez L."/>
            <person name="Alfaro M."/>
            <person name="Sun H."/>
            <person name="Tritt A."/>
            <person name="Yoshinaga Y."/>
            <person name="Zwiers L.-H."/>
            <person name="Turgeon B."/>
            <person name="Goodwin S."/>
            <person name="Spatafora J."/>
            <person name="Crous P."/>
            <person name="Grigoriev I."/>
        </authorList>
    </citation>
    <scope>NUCLEOTIDE SEQUENCE</scope>
    <source>
        <strain evidence="5">CBS 122681</strain>
    </source>
</reference>
<name>A0A6A6T4A7_9PLEO</name>
<feature type="domain" description="Zn(2)-C6 fungal-type" evidence="4">
    <location>
        <begin position="43"/>
        <end position="73"/>
    </location>
</feature>
<dbReference type="Pfam" id="PF11951">
    <property type="entry name" value="Fungal_trans_2"/>
    <property type="match status" value="1"/>
</dbReference>
<dbReference type="OrthoDB" id="4937900at2759"/>
<dbReference type="PANTHER" id="PTHR37534">
    <property type="entry name" value="TRANSCRIPTIONAL ACTIVATOR PROTEIN UGA3"/>
    <property type="match status" value="1"/>
</dbReference>
<accession>A0A6A6T4A7</accession>
<dbReference type="GO" id="GO:0008270">
    <property type="term" value="F:zinc ion binding"/>
    <property type="evidence" value="ECO:0007669"/>
    <property type="project" value="InterPro"/>
</dbReference>
<keyword evidence="2" id="KW-0539">Nucleus</keyword>
<organism evidence="5 6">
    <name type="scientific">Lophiostoma macrostomum CBS 122681</name>
    <dbReference type="NCBI Taxonomy" id="1314788"/>
    <lineage>
        <taxon>Eukaryota</taxon>
        <taxon>Fungi</taxon>
        <taxon>Dikarya</taxon>
        <taxon>Ascomycota</taxon>
        <taxon>Pezizomycotina</taxon>
        <taxon>Dothideomycetes</taxon>
        <taxon>Pleosporomycetidae</taxon>
        <taxon>Pleosporales</taxon>
        <taxon>Lophiostomataceae</taxon>
        <taxon>Lophiostoma</taxon>
    </lineage>
</organism>
<dbReference type="SUPFAM" id="SSF57701">
    <property type="entry name" value="Zn2/Cys6 DNA-binding domain"/>
    <property type="match status" value="1"/>
</dbReference>
<dbReference type="PANTHER" id="PTHR37534:SF15">
    <property type="entry name" value="ZN(II)2CYS6 TRANSCRIPTION FACTOR (EUROFUNG)"/>
    <property type="match status" value="1"/>
</dbReference>
<dbReference type="GO" id="GO:0000981">
    <property type="term" value="F:DNA-binding transcription factor activity, RNA polymerase II-specific"/>
    <property type="evidence" value="ECO:0007669"/>
    <property type="project" value="InterPro"/>
</dbReference>
<dbReference type="PROSITE" id="PS50048">
    <property type="entry name" value="ZN2_CY6_FUNGAL_2"/>
    <property type="match status" value="1"/>
</dbReference>
<dbReference type="GO" id="GO:0005634">
    <property type="term" value="C:nucleus"/>
    <property type="evidence" value="ECO:0007669"/>
    <property type="project" value="UniProtKB-SubCell"/>
</dbReference>
<dbReference type="Gene3D" id="4.10.240.10">
    <property type="entry name" value="Zn(2)-C6 fungal-type DNA-binding domain"/>
    <property type="match status" value="1"/>
</dbReference>
<gene>
    <name evidence="5" type="ORF">K491DRAFT_769308</name>
</gene>
<proteinExistence type="predicted"/>
<dbReference type="CDD" id="cd00067">
    <property type="entry name" value="GAL4"/>
    <property type="match status" value="1"/>
</dbReference>
<dbReference type="PROSITE" id="PS00463">
    <property type="entry name" value="ZN2_CY6_FUNGAL_1"/>
    <property type="match status" value="1"/>
</dbReference>
<dbReference type="EMBL" id="MU004377">
    <property type="protein sequence ID" value="KAF2653648.1"/>
    <property type="molecule type" value="Genomic_DNA"/>
</dbReference>
<evidence type="ECO:0000256" key="3">
    <source>
        <dbReference type="SAM" id="MobiDB-lite"/>
    </source>
</evidence>
<sequence length="471" mass="53880">MSSKYRIRFAPTLIPSLPIPPTPVSPDKSPASLGRRAPKSRQGCHECKRRRVKCDETYPTCLRCQRRETVCRSIPRPRQWQSELLCISPQDPDGLSVNKRLLLYWCERACHIMGHEPDMNPMSFPIIPLLQKSPSLMHALQSVCLAYEGFFIASENYLRERGKAIELIQSELMSMQQNQIVVQFLTVYLLGLSSAWLDGYQNEFGREHILGARAIIGILVAGTVKEDDDFTHFAVGAYLYWDMASSFLFEPDQQKPLDTVEMHAALQKLGKRIHPIVGNSMDLHHLLGNLGRYYRLVLDTRKRDTALEAKMEEQLLTWDSSREQTDEWKMLNGSYRLHGLISLYRISITVPNDQDAQGETPLLQTEYNSKTRLRLYALQILKNALRIPEDSSYTIGLAIPLLTAGSELTSDDEQERAEVRSRLKAIYSLNRLPSNVMAMSLLQELWILRDAGSELSLQELMLHKDMRLMMG</sequence>
<evidence type="ECO:0000313" key="6">
    <source>
        <dbReference type="Proteomes" id="UP000799324"/>
    </source>
</evidence>
<feature type="region of interest" description="Disordered" evidence="3">
    <location>
        <begin position="18"/>
        <end position="39"/>
    </location>
</feature>
<dbReference type="AlphaFoldDB" id="A0A6A6T4A7"/>
<dbReference type="InterPro" id="IPR036864">
    <property type="entry name" value="Zn2-C6_fun-type_DNA-bd_sf"/>
</dbReference>
<evidence type="ECO:0000256" key="2">
    <source>
        <dbReference type="ARBA" id="ARBA00023242"/>
    </source>
</evidence>
<dbReference type="InterPro" id="IPR021858">
    <property type="entry name" value="Fun_TF"/>
</dbReference>
<dbReference type="InterPro" id="IPR001138">
    <property type="entry name" value="Zn2Cys6_DnaBD"/>
</dbReference>
<dbReference type="GO" id="GO:0000976">
    <property type="term" value="F:transcription cis-regulatory region binding"/>
    <property type="evidence" value="ECO:0007669"/>
    <property type="project" value="TreeGrafter"/>
</dbReference>
<comment type="subcellular location">
    <subcellularLocation>
        <location evidence="1">Nucleus</location>
    </subcellularLocation>
</comment>
<dbReference type="SMART" id="SM00066">
    <property type="entry name" value="GAL4"/>
    <property type="match status" value="1"/>
</dbReference>
<dbReference type="Pfam" id="PF00172">
    <property type="entry name" value="Zn_clus"/>
    <property type="match status" value="1"/>
</dbReference>